<keyword evidence="2" id="KW-1133">Transmembrane helix</keyword>
<keyword evidence="2" id="KW-0472">Membrane</keyword>
<organism evidence="4 5">
    <name type="scientific">Acetobacter suratthaniensis</name>
    <dbReference type="NCBI Taxonomy" id="1502841"/>
    <lineage>
        <taxon>Bacteria</taxon>
        <taxon>Pseudomonadati</taxon>
        <taxon>Pseudomonadota</taxon>
        <taxon>Alphaproteobacteria</taxon>
        <taxon>Acetobacterales</taxon>
        <taxon>Acetobacteraceae</taxon>
        <taxon>Acetobacter</taxon>
    </lineage>
</organism>
<reference evidence="4 5" key="1">
    <citation type="submission" date="2021-03" db="EMBL/GenBank/DDBJ databases">
        <title>The complete genome sequence of Acetobacter suratthaniensis TBRC 1719.</title>
        <authorList>
            <person name="Charoenyingcharoen P."/>
            <person name="Yukphan P."/>
        </authorList>
    </citation>
    <scope>NUCLEOTIDE SEQUENCE [LARGE SCALE GENOMIC DNA]</scope>
    <source>
        <strain evidence="4 5">TBRC 1719</strain>
    </source>
</reference>
<dbReference type="Proteomes" id="UP000664399">
    <property type="component" value="Unassembled WGS sequence"/>
</dbReference>
<gene>
    <name evidence="4" type="ORF">J2D75_08065</name>
</gene>
<feature type="transmembrane region" description="Helical" evidence="2">
    <location>
        <begin position="117"/>
        <end position="139"/>
    </location>
</feature>
<name>A0ABS3LM41_9PROT</name>
<feature type="domain" description="Polysaccharide biosynthesis protein CapD-like" evidence="3">
    <location>
        <begin position="537"/>
        <end position="603"/>
    </location>
</feature>
<dbReference type="PANTHER" id="PTHR43318:SF1">
    <property type="entry name" value="POLYSACCHARIDE BIOSYNTHESIS PROTEIN EPSC-RELATED"/>
    <property type="match status" value="1"/>
</dbReference>
<evidence type="ECO:0000256" key="1">
    <source>
        <dbReference type="ARBA" id="ARBA00007430"/>
    </source>
</evidence>
<sequence>MVSQHPQASVGRFWCDRSRLWALNRVAVNVVVDGFLAAIAAPIAHWLAIPKAGLLHPLWFLAGAVISLVISGLPFRVPQQYWRFSGISDLLGIIGASVASAILFSLALWVFHVSPPSPAFGIIYAMVLLVMLGGARVAYRVLYGRVPYWAARQRIVLIGDDAVVDLYMRVFERNLLAGTRVAGIIAVGSHRHGQRIHNVPILGNVADIQSILERLAKGRHQPDTLVVTDPAFRGSQLTAVLDAASAKGIAVLRAPALTDLTPAEQVRLRPIPLEDLLNRPQVKLDRAGMEGMITGRVVLVTGAGGTIGSELARQIADLRPGRLVLLDHGEFALWQISMELSRTAADIQRESLVADVRDETRLDTIMADYQPDLVFHAAALKHVPIVEHNPTEGLLTNIHGTRVVADTAARHGVRAMVVISTDKAVNPSSLMGASKRAAEMYCQALDIGARASGNPMAMRCITVRFGNVLGSTGSVVPLFRQQLERGGPLTVTHPDMCRYFMTVPEAVGLVLQAAVRGTQGLTDWDGGARMASGTDKLLDNGGIFVLDMGEPVRIVDLARQMIYLAGLRPDEDVAIEFTGLRPGEKLCEELFHGREAPVPTDASGLLMATPRVVDREAVTRAVNDITHCAQHNDVEAALRILALLVPEFDHNPEGEARTCVRTIAPEPPAGVVAQGAVKDGQTQPEGGVQGRV</sequence>
<evidence type="ECO:0000259" key="3">
    <source>
        <dbReference type="Pfam" id="PF02719"/>
    </source>
</evidence>
<comment type="caution">
    <text evidence="4">The sequence shown here is derived from an EMBL/GenBank/DDBJ whole genome shotgun (WGS) entry which is preliminary data.</text>
</comment>
<dbReference type="EMBL" id="JAFVMG010000007">
    <property type="protein sequence ID" value="MBO1328431.1"/>
    <property type="molecule type" value="Genomic_DNA"/>
</dbReference>
<dbReference type="CDD" id="cd05237">
    <property type="entry name" value="UDP_invert_4-6DH_SDR_e"/>
    <property type="match status" value="1"/>
</dbReference>
<keyword evidence="2" id="KW-0812">Transmembrane</keyword>
<evidence type="ECO:0000313" key="4">
    <source>
        <dbReference type="EMBL" id="MBO1328431.1"/>
    </source>
</evidence>
<dbReference type="PANTHER" id="PTHR43318">
    <property type="entry name" value="UDP-N-ACETYLGLUCOSAMINE 4,6-DEHYDRATASE"/>
    <property type="match status" value="1"/>
</dbReference>
<keyword evidence="5" id="KW-1185">Reference proteome</keyword>
<proteinExistence type="inferred from homology"/>
<feature type="domain" description="Polysaccharide biosynthesis protein CapD-like" evidence="3">
    <location>
        <begin position="298"/>
        <end position="520"/>
    </location>
</feature>
<dbReference type="SUPFAM" id="SSF51735">
    <property type="entry name" value="NAD(P)-binding Rossmann-fold domains"/>
    <property type="match status" value="1"/>
</dbReference>
<evidence type="ECO:0000313" key="5">
    <source>
        <dbReference type="Proteomes" id="UP000664399"/>
    </source>
</evidence>
<comment type="similarity">
    <text evidence="1">Belongs to the polysaccharide synthase family.</text>
</comment>
<feature type="transmembrane region" description="Helical" evidence="2">
    <location>
        <begin position="87"/>
        <end position="111"/>
    </location>
</feature>
<feature type="transmembrane region" description="Helical" evidence="2">
    <location>
        <begin position="54"/>
        <end position="75"/>
    </location>
</feature>
<evidence type="ECO:0000256" key="2">
    <source>
        <dbReference type="SAM" id="Phobius"/>
    </source>
</evidence>
<dbReference type="InterPro" id="IPR003869">
    <property type="entry name" value="Polysac_CapD-like"/>
</dbReference>
<dbReference type="RefSeq" id="WP_207854267.1">
    <property type="nucleotide sequence ID" value="NZ_JAFVMG010000007.1"/>
</dbReference>
<protein>
    <submittedName>
        <fullName evidence="4">Polysaccharide biosynthesis protein</fullName>
    </submittedName>
</protein>
<dbReference type="Gene3D" id="3.40.50.720">
    <property type="entry name" value="NAD(P)-binding Rossmann-like Domain"/>
    <property type="match status" value="2"/>
</dbReference>
<dbReference type="InterPro" id="IPR051203">
    <property type="entry name" value="Polysaccharide_Synthase-Rel"/>
</dbReference>
<feature type="transmembrane region" description="Helical" evidence="2">
    <location>
        <begin position="26"/>
        <end position="48"/>
    </location>
</feature>
<dbReference type="InterPro" id="IPR036291">
    <property type="entry name" value="NAD(P)-bd_dom_sf"/>
</dbReference>
<dbReference type="Pfam" id="PF02719">
    <property type="entry name" value="Polysacc_synt_2"/>
    <property type="match status" value="2"/>
</dbReference>
<accession>A0ABS3LM41</accession>